<evidence type="ECO:0000256" key="6">
    <source>
        <dbReference type="ARBA" id="ARBA00022606"/>
    </source>
</evidence>
<dbReference type="InterPro" id="IPR029016">
    <property type="entry name" value="GAF-like_dom_sf"/>
</dbReference>
<evidence type="ECO:0000256" key="4">
    <source>
        <dbReference type="ARBA" id="ARBA00022543"/>
    </source>
</evidence>
<organism evidence="18 19">
    <name type="scientific">Microvirga lotononidis</name>
    <dbReference type="NCBI Taxonomy" id="864069"/>
    <lineage>
        <taxon>Bacteria</taxon>
        <taxon>Pseudomonadati</taxon>
        <taxon>Pseudomonadota</taxon>
        <taxon>Alphaproteobacteria</taxon>
        <taxon>Hyphomicrobiales</taxon>
        <taxon>Methylobacteriaceae</taxon>
        <taxon>Microvirga</taxon>
    </lineage>
</organism>
<evidence type="ECO:0000256" key="15">
    <source>
        <dbReference type="ARBA" id="ARBA00023026"/>
    </source>
</evidence>
<dbReference type="Gene3D" id="3.30.450.40">
    <property type="match status" value="1"/>
</dbReference>
<evidence type="ECO:0000256" key="5">
    <source>
        <dbReference type="ARBA" id="ARBA00022553"/>
    </source>
</evidence>
<dbReference type="EMBL" id="JH660647">
    <property type="protein sequence ID" value="EIM26145.1"/>
    <property type="molecule type" value="Genomic_DNA"/>
</dbReference>
<keyword evidence="6" id="KW-0716">Sensory transduction</keyword>
<dbReference type="Proteomes" id="UP000003947">
    <property type="component" value="Unassembled WGS sequence"/>
</dbReference>
<evidence type="ECO:0000256" key="14">
    <source>
        <dbReference type="ARBA" id="ARBA00022991"/>
    </source>
</evidence>
<evidence type="ECO:0000256" key="2">
    <source>
        <dbReference type="ARBA" id="ARBA00012438"/>
    </source>
</evidence>
<evidence type="ECO:0000256" key="9">
    <source>
        <dbReference type="ARBA" id="ARBA00022679"/>
    </source>
</evidence>
<dbReference type="InterPro" id="IPR003018">
    <property type="entry name" value="GAF"/>
</dbReference>
<keyword evidence="5" id="KW-0597">Phosphoprotein</keyword>
<keyword evidence="7" id="KW-0285">Flavoprotein</keyword>
<dbReference type="PROSITE" id="PS50113">
    <property type="entry name" value="PAC"/>
    <property type="match status" value="2"/>
</dbReference>
<dbReference type="SUPFAM" id="SSF55785">
    <property type="entry name" value="PYP-like sensor domain (PAS domain)"/>
    <property type="match status" value="3"/>
</dbReference>
<dbReference type="InterPro" id="IPR000014">
    <property type="entry name" value="PAS"/>
</dbReference>
<dbReference type="Pfam" id="PF08447">
    <property type="entry name" value="PAS_3"/>
    <property type="match status" value="1"/>
</dbReference>
<dbReference type="InterPro" id="IPR011102">
    <property type="entry name" value="Sig_transdc_His_kinase_HWE"/>
</dbReference>
<keyword evidence="8" id="KW-0288">FMN</keyword>
<dbReference type="Gene3D" id="3.30.450.20">
    <property type="entry name" value="PAS domain"/>
    <property type="match status" value="3"/>
</dbReference>
<comment type="catalytic activity">
    <reaction evidence="1">
        <text>ATP + protein L-histidine = ADP + protein N-phospho-L-histidine.</text>
        <dbReference type="EC" id="2.7.13.3"/>
    </reaction>
</comment>
<dbReference type="GO" id="GO:0004673">
    <property type="term" value="F:protein histidine kinase activity"/>
    <property type="evidence" value="ECO:0007669"/>
    <property type="project" value="UniProtKB-EC"/>
</dbReference>
<keyword evidence="11" id="KW-0547">Nucleotide-binding</keyword>
<sequence>MDTRLSSESDPTALDFLSGGGETGSLMRTHDWSASPLGAPSTWPQSLRSVVGLILGSKFPMFVAWGPELGFLYNDAYAEILGAKHPRALGARFHDVWSEIWPDISPLIEAALAGEATYRENLPLLMNRKGFDEQTWFTFSYSPVRDESGRVAGMFCAVAETTGQVLAERRQAFRIGLEETLRVLSDPRAVMTAAVEALGQHLGANRVGYSEVQADDETIVCETCFVDGVEPLVGTYSLRAFGPDSIARQRKGRIDVCDDLAADPAQVHATWAAIETRAFVSVPLVRAGRFTASLYVNFRDAHRWSTEEVELIEDVAARTWSAVERARAEGALADSEKRFRAFVTASSDVVYRMSPDWTELRQLEGRGLLQDAVGPNETWLSSYVHPDDQPQVMAAIHEAIRAKGIFELEHRVRRADGTFGWIHSRALPILREDGEVVEWFGAASDVTARRQAEESIEGLAMQLSQERTRLATLIENLTVGVALVDAQGTTVLANPAFRRYRPDAVIPSRVAEGAEQWIAHDDQGCRLPKSQYPSARALRGELVKGVEFLHRLPDGQESWTRVSGIPIRDSAGRVSGALAVIVDIDAIKRSEEHQRLLINELNHRVKNTLATVQSIARQTLRNARTMDDAKTALEGRLLALSRAHDVLTLENWEGAELREIAAQAVEPYSNRGEDRLHLSGPKVRLPPRMALAVAMVLQELATNAVKYGALSNATGEIRMNWKIDGTAPARLRFRWEESGGPPVQMPTRRGFGSRLIERSLALDLDGDVRIEFASTGVICTVDAPIG</sequence>
<evidence type="ECO:0000313" key="18">
    <source>
        <dbReference type="EMBL" id="EIM26145.1"/>
    </source>
</evidence>
<dbReference type="Pfam" id="PF08448">
    <property type="entry name" value="PAS_4"/>
    <property type="match status" value="2"/>
</dbReference>
<evidence type="ECO:0000259" key="17">
    <source>
        <dbReference type="PROSITE" id="PS50113"/>
    </source>
</evidence>
<dbReference type="HOGENOM" id="CLU_000445_114_57_5"/>
<evidence type="ECO:0000313" key="19">
    <source>
        <dbReference type="Proteomes" id="UP000003947"/>
    </source>
</evidence>
<dbReference type="RefSeq" id="WP_009764832.1">
    <property type="nucleotide sequence ID" value="NZ_CP141048.1"/>
</dbReference>
<keyword evidence="13" id="KW-0067">ATP-binding</keyword>
<feature type="domain" description="PAC" evidence="17">
    <location>
        <begin position="544"/>
        <end position="596"/>
    </location>
</feature>
<dbReference type="SMART" id="SM00086">
    <property type="entry name" value="PAC"/>
    <property type="match status" value="3"/>
</dbReference>
<dbReference type="SMART" id="SM00065">
    <property type="entry name" value="GAF"/>
    <property type="match status" value="1"/>
</dbReference>
<dbReference type="Gene3D" id="3.30.565.10">
    <property type="entry name" value="Histidine kinase-like ATPase, C-terminal domain"/>
    <property type="match status" value="1"/>
</dbReference>
<dbReference type="Pfam" id="PF01590">
    <property type="entry name" value="GAF"/>
    <property type="match status" value="1"/>
</dbReference>
<evidence type="ECO:0000256" key="1">
    <source>
        <dbReference type="ARBA" id="ARBA00000085"/>
    </source>
</evidence>
<dbReference type="AlphaFoldDB" id="I4YQA3"/>
<gene>
    <name evidence="18" type="ORF">MicloDRAFT_00068790</name>
</gene>
<keyword evidence="12" id="KW-0418">Kinase</keyword>
<dbReference type="CDD" id="cd00130">
    <property type="entry name" value="PAS"/>
    <property type="match status" value="2"/>
</dbReference>
<evidence type="ECO:0000256" key="8">
    <source>
        <dbReference type="ARBA" id="ARBA00022643"/>
    </source>
</evidence>
<dbReference type="InterPro" id="IPR000700">
    <property type="entry name" value="PAS-assoc_C"/>
</dbReference>
<evidence type="ECO:0000256" key="7">
    <source>
        <dbReference type="ARBA" id="ARBA00022630"/>
    </source>
</evidence>
<dbReference type="SUPFAM" id="SSF55781">
    <property type="entry name" value="GAF domain-like"/>
    <property type="match status" value="1"/>
</dbReference>
<keyword evidence="9" id="KW-0808">Transferase</keyword>
<keyword evidence="15" id="KW-0843">Virulence</keyword>
<evidence type="ECO:0000256" key="11">
    <source>
        <dbReference type="ARBA" id="ARBA00022741"/>
    </source>
</evidence>
<dbReference type="InterPro" id="IPR013655">
    <property type="entry name" value="PAS_fold_3"/>
</dbReference>
<dbReference type="STRING" id="864069.MicloDRAFT_00068790"/>
<dbReference type="GO" id="GO:0009881">
    <property type="term" value="F:photoreceptor activity"/>
    <property type="evidence" value="ECO:0007669"/>
    <property type="project" value="UniProtKB-KW"/>
</dbReference>
<keyword evidence="19" id="KW-1185">Reference proteome</keyword>
<reference evidence="18 19" key="1">
    <citation type="submission" date="2012-02" db="EMBL/GenBank/DDBJ databases">
        <title>Improved High-Quality Draft sequence of Microvirga sp. WSM3557.</title>
        <authorList>
            <consortium name="US DOE Joint Genome Institute"/>
            <person name="Lucas S."/>
            <person name="Han J."/>
            <person name="Lapidus A."/>
            <person name="Cheng J.-F."/>
            <person name="Goodwin L."/>
            <person name="Pitluck S."/>
            <person name="Peters L."/>
            <person name="Zhang X."/>
            <person name="Detter J.C."/>
            <person name="Han C."/>
            <person name="Tapia R."/>
            <person name="Land M."/>
            <person name="Hauser L."/>
            <person name="Kyrpides N."/>
            <person name="Ivanova N."/>
            <person name="Pagani I."/>
            <person name="Brau L."/>
            <person name="Yates R."/>
            <person name="O'Hara G."/>
            <person name="Rui T."/>
            <person name="Howieson J."/>
            <person name="Reeve W."/>
            <person name="Woyke T."/>
        </authorList>
    </citation>
    <scope>NUCLEOTIDE SEQUENCE [LARGE SCALE GENOMIC DNA]</scope>
    <source>
        <strain evidence="18 19">WSM3557</strain>
    </source>
</reference>
<evidence type="ECO:0000256" key="10">
    <source>
        <dbReference type="ARBA" id="ARBA00022737"/>
    </source>
</evidence>
<dbReference type="GO" id="GO:0005524">
    <property type="term" value="F:ATP binding"/>
    <property type="evidence" value="ECO:0007669"/>
    <property type="project" value="UniProtKB-KW"/>
</dbReference>
<evidence type="ECO:0000256" key="3">
    <source>
        <dbReference type="ARBA" id="ARBA00021740"/>
    </source>
</evidence>
<dbReference type="SMART" id="SM00911">
    <property type="entry name" value="HWE_HK"/>
    <property type="match status" value="1"/>
</dbReference>
<dbReference type="PANTHER" id="PTHR41523:SF7">
    <property type="entry name" value="HISTIDINE KINASE"/>
    <property type="match status" value="1"/>
</dbReference>
<evidence type="ECO:0000256" key="16">
    <source>
        <dbReference type="ARBA" id="ARBA00023170"/>
    </source>
</evidence>
<proteinExistence type="predicted"/>
<dbReference type="PANTHER" id="PTHR41523">
    <property type="entry name" value="TWO-COMPONENT SYSTEM SENSOR PROTEIN"/>
    <property type="match status" value="1"/>
</dbReference>
<protein>
    <recommendedName>
        <fullName evidence="3">Blue-light-activated histidine kinase</fullName>
        <ecNumber evidence="2">2.7.13.3</ecNumber>
    </recommendedName>
</protein>
<dbReference type="InterPro" id="IPR036890">
    <property type="entry name" value="HATPase_C_sf"/>
</dbReference>
<dbReference type="EC" id="2.7.13.3" evidence="2"/>
<keyword evidence="10" id="KW-0677">Repeat</keyword>
<dbReference type="InterPro" id="IPR035965">
    <property type="entry name" value="PAS-like_dom_sf"/>
</dbReference>
<keyword evidence="14" id="KW-0157">Chromophore</keyword>
<dbReference type="PATRIC" id="fig|864069.3.peg.7353"/>
<dbReference type="InterPro" id="IPR001610">
    <property type="entry name" value="PAC"/>
</dbReference>
<dbReference type="OrthoDB" id="341208at2"/>
<evidence type="ECO:0000256" key="13">
    <source>
        <dbReference type="ARBA" id="ARBA00022840"/>
    </source>
</evidence>
<dbReference type="eggNOG" id="COG2203">
    <property type="taxonomic scope" value="Bacteria"/>
</dbReference>
<name>I4YQA3_9HYPH</name>
<keyword evidence="16" id="KW-0675">Receptor</keyword>
<dbReference type="NCBIfam" id="TIGR00229">
    <property type="entry name" value="sensory_box"/>
    <property type="match status" value="2"/>
</dbReference>
<dbReference type="eggNOG" id="COG4251">
    <property type="taxonomic scope" value="Bacteria"/>
</dbReference>
<dbReference type="InterPro" id="IPR013656">
    <property type="entry name" value="PAS_4"/>
</dbReference>
<accession>I4YQA3</accession>
<keyword evidence="4" id="KW-0600">Photoreceptor protein</keyword>
<dbReference type="Pfam" id="PF07536">
    <property type="entry name" value="HWE_HK"/>
    <property type="match status" value="1"/>
</dbReference>
<feature type="domain" description="PAC" evidence="17">
    <location>
        <begin position="406"/>
        <end position="458"/>
    </location>
</feature>
<evidence type="ECO:0000256" key="12">
    <source>
        <dbReference type="ARBA" id="ARBA00022777"/>
    </source>
</evidence>
<dbReference type="eggNOG" id="COG3920">
    <property type="taxonomic scope" value="Bacteria"/>
</dbReference>